<proteinExistence type="predicted"/>
<gene>
    <name evidence="1" type="ORF">H2204_014392</name>
</gene>
<accession>A0AA39CP20</accession>
<protein>
    <submittedName>
        <fullName evidence="1">Uncharacterized protein</fullName>
    </submittedName>
</protein>
<evidence type="ECO:0000313" key="1">
    <source>
        <dbReference type="EMBL" id="KAJ9614811.1"/>
    </source>
</evidence>
<dbReference type="Proteomes" id="UP001172681">
    <property type="component" value="Unassembled WGS sequence"/>
</dbReference>
<reference evidence="1" key="1">
    <citation type="submission" date="2022-10" db="EMBL/GenBank/DDBJ databases">
        <title>Culturing micro-colonial fungi from biological soil crusts in the Mojave desert and describing Neophaeococcomyces mojavensis, and introducing the new genera and species Taxawa tesnikishii.</title>
        <authorList>
            <person name="Kurbessoian T."/>
            <person name="Stajich J.E."/>
        </authorList>
    </citation>
    <scope>NUCLEOTIDE SEQUENCE</scope>
    <source>
        <strain evidence="1">TK_35</strain>
    </source>
</reference>
<name>A0AA39CP20_9EURO</name>
<dbReference type="AlphaFoldDB" id="A0AA39CP20"/>
<sequence>MLRTPAPVLNGPSKGLPPPLSPELPLLPLYACVAELADVIPAELVLVLVKEVVRVAVWDEDEIEVDDDDDDSVAELLAEATVELAELALPEAAAVDVLVAVSEAIDIEVEGLGAAVVMVVVVGDDVGADRLAQDRWTKSSAASRAISQFAEHPVPPSNDSSLKVQSLTVASYALVQVLGKPMMGWISSNVMLAVETCDRAHSTVTMTARFCNRGRMID</sequence>
<keyword evidence="2" id="KW-1185">Reference proteome</keyword>
<evidence type="ECO:0000313" key="2">
    <source>
        <dbReference type="Proteomes" id="UP001172681"/>
    </source>
</evidence>
<dbReference type="EMBL" id="JAPDRN010000183">
    <property type="protein sequence ID" value="KAJ9614811.1"/>
    <property type="molecule type" value="Genomic_DNA"/>
</dbReference>
<comment type="caution">
    <text evidence="1">The sequence shown here is derived from an EMBL/GenBank/DDBJ whole genome shotgun (WGS) entry which is preliminary data.</text>
</comment>
<organism evidence="1 2">
    <name type="scientific">Knufia peltigerae</name>
    <dbReference type="NCBI Taxonomy" id="1002370"/>
    <lineage>
        <taxon>Eukaryota</taxon>
        <taxon>Fungi</taxon>
        <taxon>Dikarya</taxon>
        <taxon>Ascomycota</taxon>
        <taxon>Pezizomycotina</taxon>
        <taxon>Eurotiomycetes</taxon>
        <taxon>Chaetothyriomycetidae</taxon>
        <taxon>Chaetothyriales</taxon>
        <taxon>Trichomeriaceae</taxon>
        <taxon>Knufia</taxon>
    </lineage>
</organism>